<evidence type="ECO:0000313" key="2">
    <source>
        <dbReference type="EMBL" id="KLO05147.1"/>
    </source>
</evidence>
<dbReference type="Proteomes" id="UP000053477">
    <property type="component" value="Unassembled WGS sequence"/>
</dbReference>
<accession>A0A0H2R1D9</accession>
<proteinExistence type="predicted"/>
<protein>
    <submittedName>
        <fullName evidence="2">Uncharacterized protein</fullName>
    </submittedName>
</protein>
<feature type="compositionally biased region" description="Basic and acidic residues" evidence="1">
    <location>
        <begin position="103"/>
        <end position="114"/>
    </location>
</feature>
<feature type="compositionally biased region" description="Polar residues" evidence="1">
    <location>
        <begin position="214"/>
        <end position="232"/>
    </location>
</feature>
<dbReference type="AlphaFoldDB" id="A0A0H2R1D9"/>
<feature type="region of interest" description="Disordered" evidence="1">
    <location>
        <begin position="196"/>
        <end position="255"/>
    </location>
</feature>
<sequence length="311" mass="34188">MFHAHSPACPASIRPVKGLGRVWMGDARLQHACPDFDVKDASWHTASSLLQKREDATSAAGLGKTSSGDGRRRWQRHAWRGLITKRDNGDVARALSGAGRMGGIDDKGRRKDGSYKTQESLQSSSQPPPSHLPSSFLLNHHHNMPACITPNFESHQIQTPSITTPMFPGLRERLSERARALDEERRQCGCAAVGEGSWQREGQGWNGEDGSRTGDGSSSNNSKATARLNNGKQLIKCQPPKGGGEARGRKTRMSVVEDEDTDMDVQAGRQMMYVPHLSLVLYLTSPHIIHHPPHAIHASSNSPKLKYENER</sequence>
<evidence type="ECO:0000313" key="3">
    <source>
        <dbReference type="Proteomes" id="UP000053477"/>
    </source>
</evidence>
<keyword evidence="3" id="KW-1185">Reference proteome</keyword>
<reference evidence="2 3" key="1">
    <citation type="submission" date="2015-04" db="EMBL/GenBank/DDBJ databases">
        <title>Complete genome sequence of Schizopora paradoxa KUC8140, a cosmopolitan wood degrader in East Asia.</title>
        <authorList>
            <consortium name="DOE Joint Genome Institute"/>
            <person name="Min B."/>
            <person name="Park H."/>
            <person name="Jang Y."/>
            <person name="Kim J.-J."/>
            <person name="Kim K.H."/>
            <person name="Pangilinan J."/>
            <person name="Lipzen A."/>
            <person name="Riley R."/>
            <person name="Grigoriev I.V."/>
            <person name="Spatafora J.W."/>
            <person name="Choi I.-G."/>
        </authorList>
    </citation>
    <scope>NUCLEOTIDE SEQUENCE [LARGE SCALE GENOMIC DNA]</scope>
    <source>
        <strain evidence="2 3">KUC8140</strain>
    </source>
</reference>
<organism evidence="2 3">
    <name type="scientific">Schizopora paradoxa</name>
    <dbReference type="NCBI Taxonomy" id="27342"/>
    <lineage>
        <taxon>Eukaryota</taxon>
        <taxon>Fungi</taxon>
        <taxon>Dikarya</taxon>
        <taxon>Basidiomycota</taxon>
        <taxon>Agaricomycotina</taxon>
        <taxon>Agaricomycetes</taxon>
        <taxon>Hymenochaetales</taxon>
        <taxon>Schizoporaceae</taxon>
        <taxon>Schizopora</taxon>
    </lineage>
</organism>
<evidence type="ECO:0000256" key="1">
    <source>
        <dbReference type="SAM" id="MobiDB-lite"/>
    </source>
</evidence>
<gene>
    <name evidence="2" type="ORF">SCHPADRAFT_896487</name>
</gene>
<dbReference type="EMBL" id="KQ086354">
    <property type="protein sequence ID" value="KLO05147.1"/>
    <property type="molecule type" value="Genomic_DNA"/>
</dbReference>
<dbReference type="InParanoid" id="A0A0H2R1D9"/>
<feature type="region of interest" description="Disordered" evidence="1">
    <location>
        <begin position="94"/>
        <end position="138"/>
    </location>
</feature>
<name>A0A0H2R1D9_9AGAM</name>